<keyword evidence="1" id="KW-0472">Membrane</keyword>
<evidence type="ECO:0000256" key="1">
    <source>
        <dbReference type="SAM" id="Phobius"/>
    </source>
</evidence>
<evidence type="ECO:0008006" key="4">
    <source>
        <dbReference type="Google" id="ProtNLM"/>
    </source>
</evidence>
<dbReference type="InterPro" id="IPR029033">
    <property type="entry name" value="His_PPase_superfam"/>
</dbReference>
<gene>
    <name evidence="2" type="ORF">BMF94_0609</name>
</gene>
<keyword evidence="1" id="KW-0812">Transmembrane</keyword>
<dbReference type="AlphaFoldDB" id="A0A2S5BI15"/>
<dbReference type="InterPro" id="IPR050645">
    <property type="entry name" value="Histidine_acid_phosphatase"/>
</dbReference>
<dbReference type="Proteomes" id="UP000237144">
    <property type="component" value="Unassembled WGS sequence"/>
</dbReference>
<keyword evidence="3" id="KW-1185">Reference proteome</keyword>
<dbReference type="PANTHER" id="PTHR11567:SF142">
    <property type="entry name" value="PHOSPHOGLYCERATE MUTASE-LIKE PROTEIN"/>
    <property type="match status" value="1"/>
</dbReference>
<evidence type="ECO:0000313" key="3">
    <source>
        <dbReference type="Proteomes" id="UP000237144"/>
    </source>
</evidence>
<accession>A0A2S5BI15</accession>
<sequence length="476" mass="51516">MPNSNNPVGVVIIARHGDRTAYYQNPETYDSTDTVLTALGEQQNYQMGQMMRRIYAGADPSRAIAGLSNTTFVDSAISSMADAGGEGSVIYDSALAFWQGFYPPNPSASDIALANGSQIVSPLNGYQYVKVETVLPADDIDFEPWTNCAVWTNQTSGAYASPQFTAKAAEAQGILDTIKNSGIVGDRSVTLKNIYNVWDYMNVNSIHNATFAAKLNETSPTLLAQAHDLANFHEYSLFSASSADGLGNLPGRALFPRLISHLQAFTESGNKLYISHLHMSYKPFISIMNMTNIAASTDPVFEYPYAMVDYASSMTLELRHGGSGSSGYDVRLGFRNSSSADGDLTYYPLFGTNDVDMDLDTFVSKLQPALVQNNTDWCSYCQNNGSVATCSEWALAQKYETLAASYKHQSDSHFTSVGSGFIGACVTLVVGAVVLAALRGLGWVSFGKRAGGRRGESDRYPLTDRESFKGSVASHM</sequence>
<name>A0A2S5BI15_9BASI</name>
<proteinExistence type="predicted"/>
<protein>
    <recommendedName>
        <fullName evidence="4">Acid phosphatase</fullName>
    </recommendedName>
</protein>
<feature type="transmembrane region" description="Helical" evidence="1">
    <location>
        <begin position="421"/>
        <end position="444"/>
    </location>
</feature>
<evidence type="ECO:0000313" key="2">
    <source>
        <dbReference type="EMBL" id="POY76411.1"/>
    </source>
</evidence>
<dbReference type="SUPFAM" id="SSF53254">
    <property type="entry name" value="Phosphoglycerate mutase-like"/>
    <property type="match status" value="1"/>
</dbReference>
<organism evidence="2 3">
    <name type="scientific">Rhodotorula taiwanensis</name>
    <dbReference type="NCBI Taxonomy" id="741276"/>
    <lineage>
        <taxon>Eukaryota</taxon>
        <taxon>Fungi</taxon>
        <taxon>Dikarya</taxon>
        <taxon>Basidiomycota</taxon>
        <taxon>Pucciniomycotina</taxon>
        <taxon>Microbotryomycetes</taxon>
        <taxon>Sporidiobolales</taxon>
        <taxon>Sporidiobolaceae</taxon>
        <taxon>Rhodotorula</taxon>
    </lineage>
</organism>
<comment type="caution">
    <text evidence="2">The sequence shown here is derived from an EMBL/GenBank/DDBJ whole genome shotgun (WGS) entry which is preliminary data.</text>
</comment>
<dbReference type="EMBL" id="PJQD01000005">
    <property type="protein sequence ID" value="POY76411.1"/>
    <property type="molecule type" value="Genomic_DNA"/>
</dbReference>
<reference evidence="2 3" key="1">
    <citation type="journal article" date="2018" name="Front. Microbiol.">
        <title>Prospects for Fungal Bioremediation of Acidic Radioactive Waste Sites: Characterization and Genome Sequence of Rhodotorula taiwanensis MD1149.</title>
        <authorList>
            <person name="Tkavc R."/>
            <person name="Matrosova V.Y."/>
            <person name="Grichenko O.E."/>
            <person name="Gostincar C."/>
            <person name="Volpe R.P."/>
            <person name="Klimenkova P."/>
            <person name="Gaidamakova E.K."/>
            <person name="Zhou C.E."/>
            <person name="Stewart B.J."/>
            <person name="Lyman M.G."/>
            <person name="Malfatti S.A."/>
            <person name="Rubinfeld B."/>
            <person name="Courtot M."/>
            <person name="Singh J."/>
            <person name="Dalgard C.L."/>
            <person name="Hamilton T."/>
            <person name="Frey K.G."/>
            <person name="Gunde-Cimerman N."/>
            <person name="Dugan L."/>
            <person name="Daly M.J."/>
        </authorList>
    </citation>
    <scope>NUCLEOTIDE SEQUENCE [LARGE SCALE GENOMIC DNA]</scope>
    <source>
        <strain evidence="2 3">MD1149</strain>
    </source>
</reference>
<dbReference type="OrthoDB" id="258392at2759"/>
<dbReference type="PANTHER" id="PTHR11567">
    <property type="entry name" value="ACID PHOSPHATASE-RELATED"/>
    <property type="match status" value="1"/>
</dbReference>
<keyword evidence="1" id="KW-1133">Transmembrane helix</keyword>
<dbReference type="STRING" id="741276.A0A2S5BI15"/>
<dbReference type="Gene3D" id="3.40.50.1240">
    <property type="entry name" value="Phosphoglycerate mutase-like"/>
    <property type="match status" value="1"/>
</dbReference>
<dbReference type="GO" id="GO:0016791">
    <property type="term" value="F:phosphatase activity"/>
    <property type="evidence" value="ECO:0007669"/>
    <property type="project" value="TreeGrafter"/>
</dbReference>